<dbReference type="InterPro" id="IPR009050">
    <property type="entry name" value="Globin-like_sf"/>
</dbReference>
<dbReference type="GO" id="GO:0005344">
    <property type="term" value="F:oxygen carrier activity"/>
    <property type="evidence" value="ECO:0007669"/>
    <property type="project" value="UniProtKB-KW"/>
</dbReference>
<gene>
    <name evidence="3" type="ORF">OESDEN_03084</name>
</gene>
<accession>A0A0B1TNF9</accession>
<dbReference type="Gene3D" id="1.10.490.10">
    <property type="entry name" value="Globins"/>
    <property type="match status" value="1"/>
</dbReference>
<dbReference type="InterPro" id="IPR012292">
    <property type="entry name" value="Globin/Proto"/>
</dbReference>
<dbReference type="PANTHER" id="PTHR47768">
    <property type="entry name" value="GLOBIN RELATED-RELATED"/>
    <property type="match status" value="1"/>
</dbReference>
<dbReference type="GO" id="GO:0019825">
    <property type="term" value="F:oxygen binding"/>
    <property type="evidence" value="ECO:0007669"/>
    <property type="project" value="InterPro"/>
</dbReference>
<dbReference type="InterPro" id="IPR044399">
    <property type="entry name" value="Mb-like_M"/>
</dbReference>
<dbReference type="Proteomes" id="UP000053660">
    <property type="component" value="Unassembled WGS sequence"/>
</dbReference>
<proteinExistence type="inferred from homology"/>
<evidence type="ECO:0000313" key="3">
    <source>
        <dbReference type="EMBL" id="KHJ96940.1"/>
    </source>
</evidence>
<dbReference type="AlphaFoldDB" id="A0A0B1TNF9"/>
<name>A0A0B1TNF9_OESDE</name>
<dbReference type="EMBL" id="KN549555">
    <property type="protein sequence ID" value="KHJ96940.1"/>
    <property type="molecule type" value="Genomic_DNA"/>
</dbReference>
<keyword evidence="4" id="KW-1185">Reference proteome</keyword>
<dbReference type="PANTHER" id="PTHR47768:SF1">
    <property type="entry name" value="GLOBIN FAMILY PROFILE DOMAIN-CONTAINING PROTEIN"/>
    <property type="match status" value="1"/>
</dbReference>
<protein>
    <submittedName>
        <fullName evidence="3">Globin</fullName>
    </submittedName>
</protein>
<dbReference type="InterPro" id="IPR000971">
    <property type="entry name" value="Globin"/>
</dbReference>
<dbReference type="InterPro" id="IPR053341">
    <property type="entry name" value="Oxidative_stress_globin-like"/>
</dbReference>
<dbReference type="SUPFAM" id="SSF46458">
    <property type="entry name" value="Globin-like"/>
    <property type="match status" value="1"/>
</dbReference>
<sequence length="155" mass="18827">MRSSSKNTGQLSSFFFFQRLKVKNVEQWEPNAYEKELLRRTWSDEFEFLYELGSAIYTYIFEHNPNCKQLFPQLIKYGENWKDSREFRAQALKFVQTLSQVVKNIYHKERLEPFLYGIGQLHCKYASRGFKPEYWEDFQVNMLLALEQTHFYTFL</sequence>
<dbReference type="CDD" id="cd01040">
    <property type="entry name" value="Mb-like"/>
    <property type="match status" value="1"/>
</dbReference>
<dbReference type="OrthoDB" id="436496at2759"/>
<evidence type="ECO:0000313" key="4">
    <source>
        <dbReference type="Proteomes" id="UP000053660"/>
    </source>
</evidence>
<evidence type="ECO:0000259" key="2">
    <source>
        <dbReference type="PROSITE" id="PS01033"/>
    </source>
</evidence>
<keyword evidence="1" id="KW-0813">Transport</keyword>
<dbReference type="PROSITE" id="PS01033">
    <property type="entry name" value="GLOBIN"/>
    <property type="match status" value="1"/>
</dbReference>
<keyword evidence="1" id="KW-0349">Heme</keyword>
<keyword evidence="1" id="KW-0561">Oxygen transport</keyword>
<feature type="domain" description="Globin" evidence="2">
    <location>
        <begin position="29"/>
        <end position="155"/>
    </location>
</feature>
<reference evidence="3 4" key="1">
    <citation type="submission" date="2014-03" db="EMBL/GenBank/DDBJ databases">
        <title>Draft genome of the hookworm Oesophagostomum dentatum.</title>
        <authorList>
            <person name="Mitreva M."/>
        </authorList>
    </citation>
    <scope>NUCLEOTIDE SEQUENCE [LARGE SCALE GENOMIC DNA]</scope>
    <source>
        <strain evidence="3 4">OD-Hann</strain>
    </source>
</reference>
<keyword evidence="1" id="KW-0408">Iron</keyword>
<comment type="similarity">
    <text evidence="1">Belongs to the globin family.</text>
</comment>
<dbReference type="GO" id="GO:0020037">
    <property type="term" value="F:heme binding"/>
    <property type="evidence" value="ECO:0007669"/>
    <property type="project" value="InterPro"/>
</dbReference>
<evidence type="ECO:0000256" key="1">
    <source>
        <dbReference type="RuleBase" id="RU000356"/>
    </source>
</evidence>
<dbReference type="Pfam" id="PF00042">
    <property type="entry name" value="Globin"/>
    <property type="match status" value="1"/>
</dbReference>
<organism evidence="3 4">
    <name type="scientific">Oesophagostomum dentatum</name>
    <name type="common">Nodular worm</name>
    <dbReference type="NCBI Taxonomy" id="61180"/>
    <lineage>
        <taxon>Eukaryota</taxon>
        <taxon>Metazoa</taxon>
        <taxon>Ecdysozoa</taxon>
        <taxon>Nematoda</taxon>
        <taxon>Chromadorea</taxon>
        <taxon>Rhabditida</taxon>
        <taxon>Rhabditina</taxon>
        <taxon>Rhabditomorpha</taxon>
        <taxon>Strongyloidea</taxon>
        <taxon>Strongylidae</taxon>
        <taxon>Oesophagostomum</taxon>
    </lineage>
</organism>
<keyword evidence="1" id="KW-0479">Metal-binding</keyword>